<feature type="compositionally biased region" description="Basic and acidic residues" evidence="1">
    <location>
        <begin position="44"/>
        <end position="58"/>
    </location>
</feature>
<dbReference type="AlphaFoldDB" id="U9TWZ7"/>
<protein>
    <submittedName>
        <fullName evidence="2">Uncharacterized protein</fullName>
    </submittedName>
</protein>
<feature type="region of interest" description="Disordered" evidence="1">
    <location>
        <begin position="44"/>
        <end position="86"/>
    </location>
</feature>
<proteinExistence type="predicted"/>
<dbReference type="HOGENOM" id="CLU_144327_0_0_1"/>
<reference evidence="2" key="1">
    <citation type="submission" date="2013-07" db="EMBL/GenBank/DDBJ databases">
        <title>The genome of an arbuscular mycorrhizal fungus provides insights into the evolution of the oldest plant symbiosis.</title>
        <authorList>
            <consortium name="DOE Joint Genome Institute"/>
            <person name="Tisserant E."/>
            <person name="Malbreil M."/>
            <person name="Kuo A."/>
            <person name="Kohler A."/>
            <person name="Symeonidi A."/>
            <person name="Balestrini R."/>
            <person name="Charron P."/>
            <person name="Duensing N."/>
            <person name="Frei-dit-Frey N."/>
            <person name="Gianinazzi-Pearson V."/>
            <person name="Gilbert B."/>
            <person name="Handa Y."/>
            <person name="Hijri M."/>
            <person name="Kaul R."/>
            <person name="Kawaguchi M."/>
            <person name="Krajinski F."/>
            <person name="Lammers P."/>
            <person name="Lapierre D."/>
            <person name="Masclaux F.G."/>
            <person name="Murat C."/>
            <person name="Morin E."/>
            <person name="Ndikumana S."/>
            <person name="Pagni M."/>
            <person name="Petitpierre D."/>
            <person name="Requena N."/>
            <person name="Rosikiewicz P."/>
            <person name="Riley R."/>
            <person name="Saito K."/>
            <person name="San Clemente H."/>
            <person name="Shapiro H."/>
            <person name="van Tuinen D."/>
            <person name="Becard G."/>
            <person name="Bonfante P."/>
            <person name="Paszkowski U."/>
            <person name="Shachar-Hill Y."/>
            <person name="Young J.P."/>
            <person name="Sanders I.R."/>
            <person name="Henrissat B."/>
            <person name="Rensing S.A."/>
            <person name="Grigoriev I.V."/>
            <person name="Corradi N."/>
            <person name="Roux C."/>
            <person name="Martin F."/>
        </authorList>
    </citation>
    <scope>NUCLEOTIDE SEQUENCE</scope>
    <source>
        <strain evidence="2">DAOM 197198</strain>
    </source>
</reference>
<name>U9TWZ7_RHIID</name>
<sequence>MDDEMGKGLQMKSQDELMDVQEEIWKEHEEFDNLNSNFAERLEERRKRKGKAVDKGDKEEEDKDNLNKNKKRLVTTQKQREDSDSE</sequence>
<dbReference type="EMBL" id="KI284683">
    <property type="protein sequence ID" value="ESA12679.1"/>
    <property type="molecule type" value="Genomic_DNA"/>
</dbReference>
<organism evidence="2">
    <name type="scientific">Rhizophagus irregularis (strain DAOM 181602 / DAOM 197198 / MUCL 43194)</name>
    <name type="common">Arbuscular mycorrhizal fungus</name>
    <name type="synonym">Glomus intraradices</name>
    <dbReference type="NCBI Taxonomy" id="747089"/>
    <lineage>
        <taxon>Eukaryota</taxon>
        <taxon>Fungi</taxon>
        <taxon>Fungi incertae sedis</taxon>
        <taxon>Mucoromycota</taxon>
        <taxon>Glomeromycotina</taxon>
        <taxon>Glomeromycetes</taxon>
        <taxon>Glomerales</taxon>
        <taxon>Glomeraceae</taxon>
        <taxon>Rhizophagus</taxon>
    </lineage>
</organism>
<gene>
    <name evidence="2" type="ORF">GLOINDRAFT_26865</name>
</gene>
<accession>U9TWZ7</accession>
<evidence type="ECO:0000313" key="2">
    <source>
        <dbReference type="EMBL" id="ESA12679.1"/>
    </source>
</evidence>
<evidence type="ECO:0000256" key="1">
    <source>
        <dbReference type="SAM" id="MobiDB-lite"/>
    </source>
</evidence>